<comment type="caution">
    <text evidence="1">The sequence shown here is derived from an EMBL/GenBank/DDBJ whole genome shotgun (WGS) entry which is preliminary data.</text>
</comment>
<dbReference type="Proteomes" id="UP001500618">
    <property type="component" value="Unassembled WGS sequence"/>
</dbReference>
<name>A0ABP4U5D3_9ACTN</name>
<evidence type="ECO:0000313" key="1">
    <source>
        <dbReference type="EMBL" id="GAA1699411.1"/>
    </source>
</evidence>
<keyword evidence="2" id="KW-1185">Reference proteome</keyword>
<dbReference type="RefSeq" id="WP_163572076.1">
    <property type="nucleotide sequence ID" value="NZ_BAAANY010000022.1"/>
</dbReference>
<proteinExistence type="predicted"/>
<evidence type="ECO:0000313" key="2">
    <source>
        <dbReference type="Proteomes" id="UP001500618"/>
    </source>
</evidence>
<sequence length="118" mass="12739">MDVEFDIDSLQDFRKALETRLSQAQTILSAVRKIPPSGPPVGNMADGEVYTSAVRTRNNAYVERLTRLHESIKVAIAGTDQIIHNYSTVEALNHANAQDVAGRIAPVGATLAQPGEVV</sequence>
<accession>A0ABP4U5D3</accession>
<dbReference type="EMBL" id="BAAANY010000022">
    <property type="protein sequence ID" value="GAA1699411.1"/>
    <property type="molecule type" value="Genomic_DNA"/>
</dbReference>
<organism evidence="1 2">
    <name type="scientific">Fodinicola feengrottensis</name>
    <dbReference type="NCBI Taxonomy" id="435914"/>
    <lineage>
        <taxon>Bacteria</taxon>
        <taxon>Bacillati</taxon>
        <taxon>Actinomycetota</taxon>
        <taxon>Actinomycetes</taxon>
        <taxon>Mycobacteriales</taxon>
        <taxon>Fodinicola</taxon>
    </lineage>
</organism>
<protein>
    <recommendedName>
        <fullName evidence="3">Flagellar protein FlgN</fullName>
    </recommendedName>
</protein>
<reference evidence="2" key="1">
    <citation type="journal article" date="2019" name="Int. J. Syst. Evol. Microbiol.">
        <title>The Global Catalogue of Microorganisms (GCM) 10K type strain sequencing project: providing services to taxonomists for standard genome sequencing and annotation.</title>
        <authorList>
            <consortium name="The Broad Institute Genomics Platform"/>
            <consortium name="The Broad Institute Genome Sequencing Center for Infectious Disease"/>
            <person name="Wu L."/>
            <person name="Ma J."/>
        </authorList>
    </citation>
    <scope>NUCLEOTIDE SEQUENCE [LARGE SCALE GENOMIC DNA]</scope>
    <source>
        <strain evidence="2">JCM 14718</strain>
    </source>
</reference>
<evidence type="ECO:0008006" key="3">
    <source>
        <dbReference type="Google" id="ProtNLM"/>
    </source>
</evidence>
<gene>
    <name evidence="1" type="ORF">GCM10009765_56030</name>
</gene>